<keyword evidence="1" id="KW-0808">Transferase</keyword>
<keyword evidence="1" id="KW-0489">Methyltransferase</keyword>
<sequence>MTTERKLSESKVYHASDDAEVYRRNASFVFSSEYVSPVLSLLDPRPGDRILDLGCGTGELTIQIAKIVCQVDPLTKRRGYVVGVDRSEDMIEKARALYIEEASRKYFSERAIQFKVLDGHLLCQEADLEGRFDKVFSNAALHWMKTSPEKVILGVHKVLRPQGRFSAEMGGMMNLVALRSILHLILREKGVDPVECDPWYFPSDTEYRGLLEKVGFEVESCELAPRLTGLGERGLRGFMETFCGPMLNKVSSSVGGEEEVVKRCEEALQIDLFDRGEERWKIMYMRLRFSCFKKAEGE</sequence>
<protein>
    <submittedName>
        <fullName evidence="1">S-adenosyl-L-methionine-dependent methyltransferase</fullName>
    </submittedName>
</protein>
<gene>
    <name evidence="1" type="ORF">IE53DRAFT_320649</name>
</gene>
<organism evidence="1 2">
    <name type="scientific">Violaceomyces palustris</name>
    <dbReference type="NCBI Taxonomy" id="1673888"/>
    <lineage>
        <taxon>Eukaryota</taxon>
        <taxon>Fungi</taxon>
        <taxon>Dikarya</taxon>
        <taxon>Basidiomycota</taxon>
        <taxon>Ustilaginomycotina</taxon>
        <taxon>Ustilaginomycetes</taxon>
        <taxon>Violaceomycetales</taxon>
        <taxon>Violaceomycetaceae</taxon>
        <taxon>Violaceomyces</taxon>
    </lineage>
</organism>
<name>A0ACD0NPM5_9BASI</name>
<accession>A0ACD0NPM5</accession>
<reference evidence="1 2" key="1">
    <citation type="journal article" date="2018" name="Mol. Biol. Evol.">
        <title>Broad Genomic Sampling Reveals a Smut Pathogenic Ancestry of the Fungal Clade Ustilaginomycotina.</title>
        <authorList>
            <person name="Kijpornyongpan T."/>
            <person name="Mondo S.J."/>
            <person name="Barry K."/>
            <person name="Sandor L."/>
            <person name="Lee J."/>
            <person name="Lipzen A."/>
            <person name="Pangilinan J."/>
            <person name="LaButti K."/>
            <person name="Hainaut M."/>
            <person name="Henrissat B."/>
            <person name="Grigoriev I.V."/>
            <person name="Spatafora J.W."/>
            <person name="Aime M.C."/>
        </authorList>
    </citation>
    <scope>NUCLEOTIDE SEQUENCE [LARGE SCALE GENOMIC DNA]</scope>
    <source>
        <strain evidence="1 2">SA 807</strain>
    </source>
</reference>
<keyword evidence="2" id="KW-1185">Reference proteome</keyword>
<evidence type="ECO:0000313" key="2">
    <source>
        <dbReference type="Proteomes" id="UP000245626"/>
    </source>
</evidence>
<dbReference type="Proteomes" id="UP000245626">
    <property type="component" value="Unassembled WGS sequence"/>
</dbReference>
<proteinExistence type="predicted"/>
<dbReference type="EMBL" id="KZ820345">
    <property type="protein sequence ID" value="PWN47761.1"/>
    <property type="molecule type" value="Genomic_DNA"/>
</dbReference>
<evidence type="ECO:0000313" key="1">
    <source>
        <dbReference type="EMBL" id="PWN47761.1"/>
    </source>
</evidence>